<proteinExistence type="predicted"/>
<name>G0AE97_COLFT</name>
<dbReference type="HOGENOM" id="CLU_051096_4_1_4"/>
<dbReference type="InterPro" id="IPR045864">
    <property type="entry name" value="aa-tRNA-synth_II/BPL/LPL"/>
</dbReference>
<evidence type="ECO:0000256" key="1">
    <source>
        <dbReference type="ARBA" id="ARBA00022598"/>
    </source>
</evidence>
<evidence type="ECO:0000313" key="9">
    <source>
        <dbReference type="Proteomes" id="UP000008392"/>
    </source>
</evidence>
<dbReference type="Proteomes" id="UP000008392">
    <property type="component" value="Chromosome"/>
</dbReference>
<dbReference type="SUPFAM" id="SSF50037">
    <property type="entry name" value="C-terminal domain of transcriptional repressors"/>
    <property type="match status" value="1"/>
</dbReference>
<dbReference type="InterPro" id="IPR003142">
    <property type="entry name" value="BPL_C"/>
</dbReference>
<dbReference type="GO" id="GO:0005737">
    <property type="term" value="C:cytoplasm"/>
    <property type="evidence" value="ECO:0007669"/>
    <property type="project" value="TreeGrafter"/>
</dbReference>
<dbReference type="KEGG" id="cfu:CFU_4205"/>
<keyword evidence="2" id="KW-0547">Nucleotide-binding</keyword>
<dbReference type="Gene3D" id="2.30.30.100">
    <property type="match status" value="1"/>
</dbReference>
<organism evidence="8 9">
    <name type="scientific">Collimonas fungivorans (strain Ter331)</name>
    <dbReference type="NCBI Taxonomy" id="1005048"/>
    <lineage>
        <taxon>Bacteria</taxon>
        <taxon>Pseudomonadati</taxon>
        <taxon>Pseudomonadota</taxon>
        <taxon>Betaproteobacteria</taxon>
        <taxon>Burkholderiales</taxon>
        <taxon>Oxalobacteraceae</taxon>
        <taxon>Collimonas</taxon>
    </lineage>
</organism>
<protein>
    <recommendedName>
        <fullName evidence="5">biotin--[biotin carboxyl-carrier protein] ligase</fullName>
        <ecNumber evidence="5">6.3.4.15</ecNumber>
    </recommendedName>
</protein>
<keyword evidence="1 8" id="KW-0436">Ligase</keyword>
<feature type="domain" description="BPL/LPL catalytic" evidence="7">
    <location>
        <begin position="82"/>
        <end position="255"/>
    </location>
</feature>
<dbReference type="PROSITE" id="PS51733">
    <property type="entry name" value="BPL_LPL_CATALYTIC"/>
    <property type="match status" value="1"/>
</dbReference>
<reference evidence="8 9" key="3">
    <citation type="journal article" date="2008" name="FEMS Microbiol. Ecol.">
        <title>Identification and characterization of genes underlying chitinolysis in Collimonas fungivorans Ter331.</title>
        <authorList>
            <person name="Fritsche K."/>
            <person name="de Boer W."/>
            <person name="Gerards S."/>
            <person name="van den Berg M."/>
            <person name="van Veen J.A."/>
            <person name="Leveau J.H."/>
        </authorList>
    </citation>
    <scope>NUCLEOTIDE SEQUENCE [LARGE SCALE GENOMIC DNA]</scope>
    <source>
        <strain evidence="8 9">Ter331</strain>
    </source>
</reference>
<reference evidence="8 9" key="4">
    <citation type="journal article" date="2010" name="Environ. Microbiol.">
        <title>The bacterial genus Collimonas: mycophagy, weathering and other adaptive solutions to life in oligotrophic soil environments.</title>
        <authorList>
            <person name="Leveau J.H."/>
            <person name="Uroz S."/>
            <person name="de Boer W."/>
        </authorList>
    </citation>
    <scope>NUCLEOTIDE SEQUENCE [LARGE SCALE GENOMIC DNA]</scope>
    <source>
        <strain evidence="8 9">Ter331</strain>
    </source>
</reference>
<evidence type="ECO:0000256" key="2">
    <source>
        <dbReference type="ARBA" id="ARBA00022741"/>
    </source>
</evidence>
<comment type="catalytic activity">
    <reaction evidence="6">
        <text>biotin + L-lysyl-[protein] + ATP = N(6)-biotinyl-L-lysyl-[protein] + AMP + diphosphate + H(+)</text>
        <dbReference type="Rhea" id="RHEA:11756"/>
        <dbReference type="Rhea" id="RHEA-COMP:9752"/>
        <dbReference type="Rhea" id="RHEA-COMP:10505"/>
        <dbReference type="ChEBI" id="CHEBI:15378"/>
        <dbReference type="ChEBI" id="CHEBI:29969"/>
        <dbReference type="ChEBI" id="CHEBI:30616"/>
        <dbReference type="ChEBI" id="CHEBI:33019"/>
        <dbReference type="ChEBI" id="CHEBI:57586"/>
        <dbReference type="ChEBI" id="CHEBI:83144"/>
        <dbReference type="ChEBI" id="CHEBI:456215"/>
        <dbReference type="EC" id="6.3.4.15"/>
    </reaction>
</comment>
<accession>G0AE97</accession>
<reference evidence="8 9" key="1">
    <citation type="journal article" date="2004" name="Environ. Microbiol.">
        <title>Phylogeny-function analysis of (meta)genomic libraries: screening for expression of ribosomal RNA genes by large-insert library fluorescent in situ hybridization (LIL-FISH).</title>
        <authorList>
            <person name="Leveau J.H."/>
            <person name="Gerards S."/>
            <person name="de Boer W."/>
            <person name="van Veen J.A."/>
        </authorList>
    </citation>
    <scope>NUCLEOTIDE SEQUENCE [LARGE SCALE GENOMIC DNA]</scope>
    <source>
        <strain evidence="8 9">Ter331</strain>
    </source>
</reference>
<reference evidence="8 9" key="5">
    <citation type="journal article" date="2011" name="ISME J.">
        <title>Dual transcriptional profiling of a bacterial/fungal confrontation: Collimonas fungivorans versus Aspergillus niger.</title>
        <authorList>
            <person name="Mela F."/>
            <person name="Fritsche K."/>
            <person name="de Boer W."/>
            <person name="van Veen J.A."/>
            <person name="de Graaff L.H."/>
            <person name="van den Berg M."/>
            <person name="Leveau J.H."/>
        </authorList>
    </citation>
    <scope>NUCLEOTIDE SEQUENCE [LARGE SCALE GENOMIC DNA]</scope>
    <source>
        <strain evidence="8 9">Ter331</strain>
    </source>
</reference>
<dbReference type="Gene3D" id="3.30.930.10">
    <property type="entry name" value="Bira Bifunctional Protein, Domain 2"/>
    <property type="match status" value="1"/>
</dbReference>
<dbReference type="SUPFAM" id="SSF55681">
    <property type="entry name" value="Class II aaRS and biotin synthetases"/>
    <property type="match status" value="1"/>
</dbReference>
<dbReference type="GO" id="GO:0005524">
    <property type="term" value="F:ATP binding"/>
    <property type="evidence" value="ECO:0007669"/>
    <property type="project" value="UniProtKB-KW"/>
</dbReference>
<gene>
    <name evidence="8" type="primary">bpl</name>
    <name evidence="8" type="ordered locus">CFU_4205</name>
</gene>
<dbReference type="eggNOG" id="COG0340">
    <property type="taxonomic scope" value="Bacteria"/>
</dbReference>
<keyword evidence="4" id="KW-0092">Biotin</keyword>
<evidence type="ECO:0000256" key="6">
    <source>
        <dbReference type="ARBA" id="ARBA00047846"/>
    </source>
</evidence>
<evidence type="ECO:0000313" key="8">
    <source>
        <dbReference type="EMBL" id="AEK64027.1"/>
    </source>
</evidence>
<keyword evidence="3" id="KW-0067">ATP-binding</keyword>
<reference evidence="8 9" key="2">
    <citation type="journal article" date="2006" name="J. Microbiol. Methods">
        <title>Genomic flank-sequencing of plasposon insertion sites for rapid identification of functional genes.</title>
        <authorList>
            <person name="Leveau J.H."/>
            <person name="Gerards S."/>
            <person name="Fritsche K."/>
            <person name="Zondag G."/>
            <person name="van Veen J.A."/>
        </authorList>
    </citation>
    <scope>NUCLEOTIDE SEQUENCE [LARGE SCALE GENOMIC DNA]</scope>
    <source>
        <strain evidence="8 9">Ter331</strain>
    </source>
</reference>
<dbReference type="Pfam" id="PF02237">
    <property type="entry name" value="BPL_C"/>
    <property type="match status" value="1"/>
</dbReference>
<dbReference type="InterPro" id="IPR004408">
    <property type="entry name" value="Biotin_CoA_COase_ligase"/>
</dbReference>
<reference evidence="9" key="6">
    <citation type="submission" date="2011-05" db="EMBL/GenBank/DDBJ databases">
        <title>Complete sequence of Collimonas fungivorans Ter331.</title>
        <authorList>
            <person name="Leveau J.H."/>
        </authorList>
    </citation>
    <scope>NUCLEOTIDE SEQUENCE [LARGE SCALE GENOMIC DNA]</scope>
    <source>
        <strain evidence="9">Ter331</strain>
    </source>
</reference>
<dbReference type="AlphaFoldDB" id="G0AE97"/>
<keyword evidence="9" id="KW-1185">Reference proteome</keyword>
<dbReference type="NCBIfam" id="TIGR00121">
    <property type="entry name" value="birA_ligase"/>
    <property type="match status" value="1"/>
</dbReference>
<dbReference type="InterPro" id="IPR008988">
    <property type="entry name" value="Transcriptional_repressor_C"/>
</dbReference>
<dbReference type="EC" id="6.3.4.15" evidence="5"/>
<dbReference type="PANTHER" id="PTHR12835">
    <property type="entry name" value="BIOTIN PROTEIN LIGASE"/>
    <property type="match status" value="1"/>
</dbReference>
<evidence type="ECO:0000256" key="3">
    <source>
        <dbReference type="ARBA" id="ARBA00022840"/>
    </source>
</evidence>
<dbReference type="Pfam" id="PF03099">
    <property type="entry name" value="BPL_LplA_LipB"/>
    <property type="match status" value="1"/>
</dbReference>
<dbReference type="EMBL" id="CP002745">
    <property type="protein sequence ID" value="AEK64027.1"/>
    <property type="molecule type" value="Genomic_DNA"/>
</dbReference>
<sequence length="325" mass="34323">MPYGLAMSLFFIVFTWVKPCVASCIFLAFSPLFPVTPATMRGMTAQFIAPISPASQLSAARIAAFAGHHAEQCLIEVVAETGSTNADLLARVSGNGRDSGKDALRAPTLLVALTQTAGRGRAGRAWLTAPAAALTFSLAWPFASPLQALVGLPLAVGVTIAETLADFGVEVQLKWPNDVLQGGRKLAGILIETATAPDQQLWAVIGIGINLSIPEKLQEQIGRRTANLPAAAAQDRDLLLGSLLSGLAQNMWQFESEGLSAFVERWNRLHAFAGQQVAILDQGKTLHEGKALGIDQIGRLLLQTDGGSNPIAIMAGDISLRPKEG</sequence>
<dbReference type="CDD" id="cd16442">
    <property type="entry name" value="BPL"/>
    <property type="match status" value="1"/>
</dbReference>
<evidence type="ECO:0000259" key="7">
    <source>
        <dbReference type="PROSITE" id="PS51733"/>
    </source>
</evidence>
<dbReference type="GO" id="GO:0004077">
    <property type="term" value="F:biotin--[biotin carboxyl-carrier protein] ligase activity"/>
    <property type="evidence" value="ECO:0007669"/>
    <property type="project" value="UniProtKB-EC"/>
</dbReference>
<evidence type="ECO:0000256" key="4">
    <source>
        <dbReference type="ARBA" id="ARBA00023267"/>
    </source>
</evidence>
<dbReference type="InterPro" id="IPR004143">
    <property type="entry name" value="BPL_LPL_catalytic"/>
</dbReference>
<evidence type="ECO:0000256" key="5">
    <source>
        <dbReference type="ARBA" id="ARBA00024227"/>
    </source>
</evidence>
<dbReference type="PANTHER" id="PTHR12835:SF5">
    <property type="entry name" value="BIOTIN--PROTEIN LIGASE"/>
    <property type="match status" value="1"/>
</dbReference>
<dbReference type="STRING" id="1005048.CFU_4205"/>